<evidence type="ECO:0008006" key="11">
    <source>
        <dbReference type="Google" id="ProtNLM"/>
    </source>
</evidence>
<comment type="subcellular location">
    <subcellularLocation>
        <location evidence="1">Membrane</location>
        <topology evidence="1">Multi-pass membrane protein</topology>
    </subcellularLocation>
</comment>
<keyword evidence="4 8" id="KW-1133">Transmembrane helix</keyword>
<keyword evidence="10" id="KW-1185">Reference proteome</keyword>
<keyword evidence="3" id="KW-0677">Repeat</keyword>
<feature type="transmembrane region" description="Helical" evidence="8">
    <location>
        <begin position="82"/>
        <end position="102"/>
    </location>
</feature>
<dbReference type="InterPro" id="IPR014743">
    <property type="entry name" value="Cl-channel_core"/>
</dbReference>
<keyword evidence="5" id="KW-0129">CBS domain</keyword>
<dbReference type="OrthoDB" id="428525at2759"/>
<proteinExistence type="predicted"/>
<evidence type="ECO:0000256" key="1">
    <source>
        <dbReference type="ARBA" id="ARBA00004141"/>
    </source>
</evidence>
<dbReference type="EMBL" id="PZQS01000002">
    <property type="protein sequence ID" value="PVD36819.1"/>
    <property type="molecule type" value="Genomic_DNA"/>
</dbReference>
<dbReference type="AlphaFoldDB" id="A0A2T7PTT1"/>
<evidence type="ECO:0000313" key="10">
    <source>
        <dbReference type="Proteomes" id="UP000245119"/>
    </source>
</evidence>
<feature type="region of interest" description="Disordered" evidence="7">
    <location>
        <begin position="484"/>
        <end position="520"/>
    </location>
</feature>
<evidence type="ECO:0000313" key="9">
    <source>
        <dbReference type="EMBL" id="PVD36819.1"/>
    </source>
</evidence>
<name>A0A2T7PTT1_POMCA</name>
<keyword evidence="2 8" id="KW-0812">Transmembrane</keyword>
<evidence type="ECO:0000256" key="2">
    <source>
        <dbReference type="ARBA" id="ARBA00022692"/>
    </source>
</evidence>
<organism evidence="9 10">
    <name type="scientific">Pomacea canaliculata</name>
    <name type="common">Golden apple snail</name>
    <dbReference type="NCBI Taxonomy" id="400727"/>
    <lineage>
        <taxon>Eukaryota</taxon>
        <taxon>Metazoa</taxon>
        <taxon>Spiralia</taxon>
        <taxon>Lophotrochozoa</taxon>
        <taxon>Mollusca</taxon>
        <taxon>Gastropoda</taxon>
        <taxon>Caenogastropoda</taxon>
        <taxon>Architaenioglossa</taxon>
        <taxon>Ampullarioidea</taxon>
        <taxon>Ampullariidae</taxon>
        <taxon>Pomacea</taxon>
    </lineage>
</organism>
<feature type="transmembrane region" description="Helical" evidence="8">
    <location>
        <begin position="209"/>
        <end position="228"/>
    </location>
</feature>
<dbReference type="STRING" id="400727.A0A2T7PTT1"/>
<accession>A0A2T7PTT1</accession>
<dbReference type="Gene3D" id="1.10.3080.10">
    <property type="entry name" value="Clc chloride channel"/>
    <property type="match status" value="1"/>
</dbReference>
<dbReference type="PANTHER" id="PTHR11689:SF158">
    <property type="entry name" value="H(+)_CL(-) EXCHANGE TRANSPORTER 6"/>
    <property type="match status" value="1"/>
</dbReference>
<feature type="compositionally biased region" description="Polar residues" evidence="7">
    <location>
        <begin position="492"/>
        <end position="509"/>
    </location>
</feature>
<dbReference type="PANTHER" id="PTHR11689">
    <property type="entry name" value="CHLORIDE CHANNEL PROTEIN CLC FAMILY MEMBER"/>
    <property type="match status" value="1"/>
</dbReference>
<dbReference type="Pfam" id="PF00654">
    <property type="entry name" value="Voltage_CLC"/>
    <property type="match status" value="1"/>
</dbReference>
<sequence>MSILVLFMGAESCMVYNEVCRLTLCGRKHVLVLAKATDRGQLHDSPLGLSVKGQSHRLRERRNLGVSTKDYESTVKLEAVKWGVTFLIGFLTAMPVAAGSGIPEIKCYLNGVRVPHVVRLRSLVAKAIGVLFSVAGGLFVGKEGSMIHSGSIIGAGVPQVCCVRVHFTRNTRDFVSGGAAAGVAAAFGAPIGGVLFSLEEGSSFWNQKLTWRTFFCSMAATFSLNFFLSGLDSNVWGYFYLPGLIDFGVFRCPGKSDGGCTLWGAFDLLIFILMGCVGGLLGALFNGINCRLASFGGASCLDGYHHRGATSGSPADDSVNGTVRTYFCQHGYYNDMATLFFNPQEVAIKQLFHQEGTFGIPSLGIFFLLFFLMSCWTYGLAVPSGLFVPALCGAAYGRLVANVLETPSLDKISHHYTAVGKSRWDDNDSRDCCRLKARDVLDTSRHLSVVFPKTRVASLVKILKTTAHRAFPVVSSTSSEDEVQRSECFENQRGNRPANESFNDCSEWNSSHDPREGQPGSPSYKFEGLVLRAHIAVLLKKQVWCVDGQQNNNTIFIKGLFSSLANVIYIYK</sequence>
<evidence type="ECO:0000256" key="5">
    <source>
        <dbReference type="ARBA" id="ARBA00023122"/>
    </source>
</evidence>
<comment type="caution">
    <text evidence="9">The sequence shown here is derived from an EMBL/GenBank/DDBJ whole genome shotgun (WGS) entry which is preliminary data.</text>
</comment>
<gene>
    <name evidence="9" type="ORF">C0Q70_03809</name>
</gene>
<dbReference type="InterPro" id="IPR051280">
    <property type="entry name" value="Cl-channel/antiporter"/>
</dbReference>
<feature type="transmembrane region" description="Helical" evidence="8">
    <location>
        <begin position="123"/>
        <end position="141"/>
    </location>
</feature>
<reference evidence="9 10" key="1">
    <citation type="submission" date="2018-04" db="EMBL/GenBank/DDBJ databases">
        <title>The genome of golden apple snail Pomacea canaliculata provides insight into stress tolerance and invasive adaptation.</title>
        <authorList>
            <person name="Liu C."/>
            <person name="Liu B."/>
            <person name="Ren Y."/>
            <person name="Zhang Y."/>
            <person name="Wang H."/>
            <person name="Li S."/>
            <person name="Jiang F."/>
            <person name="Yin L."/>
            <person name="Zhang G."/>
            <person name="Qian W."/>
            <person name="Fan W."/>
        </authorList>
    </citation>
    <scope>NUCLEOTIDE SEQUENCE [LARGE SCALE GENOMIC DNA]</scope>
    <source>
        <strain evidence="9">SZHN2017</strain>
        <tissue evidence="9">Muscle</tissue>
    </source>
</reference>
<protein>
    <recommendedName>
        <fullName evidence="11">Chloride channel protein</fullName>
    </recommendedName>
</protein>
<feature type="transmembrane region" description="Helical" evidence="8">
    <location>
        <begin position="263"/>
        <end position="285"/>
    </location>
</feature>
<evidence type="ECO:0000256" key="4">
    <source>
        <dbReference type="ARBA" id="ARBA00022989"/>
    </source>
</evidence>
<evidence type="ECO:0000256" key="6">
    <source>
        <dbReference type="ARBA" id="ARBA00023136"/>
    </source>
</evidence>
<dbReference type="Proteomes" id="UP000245119">
    <property type="component" value="Linkage Group LG2"/>
</dbReference>
<keyword evidence="6 8" id="KW-0472">Membrane</keyword>
<dbReference type="GO" id="GO:0005765">
    <property type="term" value="C:lysosomal membrane"/>
    <property type="evidence" value="ECO:0007669"/>
    <property type="project" value="TreeGrafter"/>
</dbReference>
<evidence type="ECO:0000256" key="3">
    <source>
        <dbReference type="ARBA" id="ARBA00022737"/>
    </source>
</evidence>
<dbReference type="InterPro" id="IPR001807">
    <property type="entry name" value="ClC"/>
</dbReference>
<evidence type="ECO:0000256" key="7">
    <source>
        <dbReference type="SAM" id="MobiDB-lite"/>
    </source>
</evidence>
<dbReference type="SUPFAM" id="SSF81340">
    <property type="entry name" value="Clc chloride channel"/>
    <property type="match status" value="1"/>
</dbReference>
<feature type="transmembrane region" description="Helical" evidence="8">
    <location>
        <begin position="358"/>
        <end position="380"/>
    </location>
</feature>
<evidence type="ECO:0000256" key="8">
    <source>
        <dbReference type="SAM" id="Phobius"/>
    </source>
</evidence>
<dbReference type="GO" id="GO:0015108">
    <property type="term" value="F:chloride transmembrane transporter activity"/>
    <property type="evidence" value="ECO:0007669"/>
    <property type="project" value="InterPro"/>
</dbReference>
<dbReference type="PRINTS" id="PR00762">
    <property type="entry name" value="CLCHANNEL"/>
</dbReference>
<feature type="transmembrane region" description="Helical" evidence="8">
    <location>
        <begin position="174"/>
        <end position="197"/>
    </location>
</feature>